<evidence type="ECO:0000256" key="1">
    <source>
        <dbReference type="ARBA" id="ARBA00010578"/>
    </source>
</evidence>
<evidence type="ECO:0000256" key="3">
    <source>
        <dbReference type="ARBA" id="ARBA00022483"/>
    </source>
</evidence>
<accession>A0A317XH82</accession>
<evidence type="ECO:0000313" key="7">
    <source>
        <dbReference type="EMBL" id="PWY97177.1"/>
    </source>
</evidence>
<feature type="region of interest" description="Disordered" evidence="5">
    <location>
        <begin position="22"/>
        <end position="49"/>
    </location>
</feature>
<comment type="subunit">
    <text evidence="4">Component of the exocyst complex.</text>
</comment>
<proteinExistence type="inferred from homology"/>
<feature type="region of interest" description="Disordered" evidence="5">
    <location>
        <begin position="599"/>
        <end position="621"/>
    </location>
</feature>
<feature type="compositionally biased region" description="Low complexity" evidence="5">
    <location>
        <begin position="599"/>
        <end position="611"/>
    </location>
</feature>
<gene>
    <name evidence="7" type="ORF">BCV70DRAFT_203103</name>
</gene>
<dbReference type="GO" id="GO:0015031">
    <property type="term" value="P:protein transport"/>
    <property type="evidence" value="ECO:0007669"/>
    <property type="project" value="UniProtKB-KW"/>
</dbReference>
<evidence type="ECO:0000256" key="2">
    <source>
        <dbReference type="ARBA" id="ARBA00022448"/>
    </source>
</evidence>
<dbReference type="GO" id="GO:0006893">
    <property type="term" value="P:Golgi to plasma membrane transport"/>
    <property type="evidence" value="ECO:0007669"/>
    <property type="project" value="UniProtKB-UniRule"/>
</dbReference>
<evidence type="ECO:0000256" key="4">
    <source>
        <dbReference type="RuleBase" id="RU365069"/>
    </source>
</evidence>
<name>A0A317XH82_9BASI</name>
<dbReference type="AlphaFoldDB" id="A0A317XH82"/>
<dbReference type="InterPro" id="IPR039481">
    <property type="entry name" value="EXOC2/Sec5_N_dom"/>
</dbReference>
<protein>
    <recommendedName>
        <fullName evidence="4">Exocyst complex component SEC5</fullName>
    </recommendedName>
</protein>
<dbReference type="STRING" id="1882483.A0A317XH82"/>
<keyword evidence="8" id="KW-1185">Reference proteome</keyword>
<dbReference type="Pfam" id="PF15469">
    <property type="entry name" value="Sec5"/>
    <property type="match status" value="1"/>
</dbReference>
<comment type="function">
    <text evidence="4">Component of the exocyst complex involved in the docking of exocytic vesicles with fusion sites on the plasma membrane.</text>
</comment>
<dbReference type="GO" id="GO:0006887">
    <property type="term" value="P:exocytosis"/>
    <property type="evidence" value="ECO:0007669"/>
    <property type="project" value="UniProtKB-KW"/>
</dbReference>
<dbReference type="PANTHER" id="PTHR13043:SF1">
    <property type="entry name" value="EXOCYST COMPLEX COMPONENT 2"/>
    <property type="match status" value="1"/>
</dbReference>
<feature type="compositionally biased region" description="Low complexity" evidence="5">
    <location>
        <begin position="254"/>
        <end position="263"/>
    </location>
</feature>
<dbReference type="PANTHER" id="PTHR13043">
    <property type="entry name" value="EXOCYST COMPLEX COMPONENT SEC5"/>
    <property type="match status" value="1"/>
</dbReference>
<feature type="region of interest" description="Disordered" evidence="5">
    <location>
        <begin position="238"/>
        <end position="269"/>
    </location>
</feature>
<dbReference type="OrthoDB" id="26242at2759"/>
<feature type="domain" description="Exocyst complex component EXOC2/Sec5 N-terminal" evidence="6">
    <location>
        <begin position="46"/>
        <end position="928"/>
    </location>
</feature>
<evidence type="ECO:0000259" key="6">
    <source>
        <dbReference type="Pfam" id="PF15469"/>
    </source>
</evidence>
<feature type="compositionally biased region" description="Polar residues" evidence="5">
    <location>
        <begin position="953"/>
        <end position="962"/>
    </location>
</feature>
<comment type="similarity">
    <text evidence="1 4">Belongs to the SEC5 family.</text>
</comment>
<keyword evidence="3 4" id="KW-0268">Exocytosis</keyword>
<feature type="region of interest" description="Disordered" evidence="5">
    <location>
        <begin position="935"/>
        <end position="962"/>
    </location>
</feature>
<dbReference type="EMBL" id="KZ819216">
    <property type="protein sequence ID" value="PWY97177.1"/>
    <property type="molecule type" value="Genomic_DNA"/>
</dbReference>
<keyword evidence="4" id="KW-0653">Protein transport</keyword>
<dbReference type="InterPro" id="IPR029175">
    <property type="entry name" value="EXOC2/Sec5"/>
</dbReference>
<reference evidence="7 8" key="1">
    <citation type="journal article" date="2018" name="Mol. Biol. Evol.">
        <title>Broad Genomic Sampling Reveals a Smut Pathogenic Ancestry of the Fungal Clade Ustilaginomycotina.</title>
        <authorList>
            <person name="Kijpornyongpan T."/>
            <person name="Mondo S.J."/>
            <person name="Barry K."/>
            <person name="Sandor L."/>
            <person name="Lee J."/>
            <person name="Lipzen A."/>
            <person name="Pangilinan J."/>
            <person name="LaButti K."/>
            <person name="Hainaut M."/>
            <person name="Henrissat B."/>
            <person name="Grigoriev I.V."/>
            <person name="Spatafora J.W."/>
            <person name="Aime M.C."/>
        </authorList>
    </citation>
    <scope>NUCLEOTIDE SEQUENCE [LARGE SCALE GENOMIC DNA]</scope>
    <source>
        <strain evidence="7 8">MCA 3645</strain>
    </source>
</reference>
<dbReference type="GO" id="GO:0000145">
    <property type="term" value="C:exocyst"/>
    <property type="evidence" value="ECO:0007669"/>
    <property type="project" value="UniProtKB-UniRule"/>
</dbReference>
<evidence type="ECO:0000313" key="8">
    <source>
        <dbReference type="Proteomes" id="UP000246740"/>
    </source>
</evidence>
<dbReference type="InParanoid" id="A0A317XH82"/>
<dbReference type="Proteomes" id="UP000246740">
    <property type="component" value="Unassembled WGS sequence"/>
</dbReference>
<sequence>MSLDYDEAELLKAYHLDTAEPSAWHMTESESSNQDPSSSTSVADDPDPLGLRTSMATFRGLSKDVKIQTSLSSKSFDPKTFLSTIHPDATFADLSYGIQHLKNSIDQRSEALKVLVEDNFDRFVAVKATTDGVYREMRDTETGPLQPNADYGVKALKEILANASAKADQVFMPVLENNLKTIKLRSTLGVFERSKFFFNLPGSLSESVEAGRYDVALRDYKKGKYLLDSRPGQLLAVGNSSNNPPDSAGGMGSTATVATPTTAGGKSEMQQKRVFAKVWDAVEATMKDMQTRLTAQLREPRRSVEDQEKTIEILLELDPTDDPVGIYLESQHQHIRSLMRKEFDAAIGTLEAIRAVDALVSFSERDTAKDLQRCVRTLSRGDPSPSFEKCHGAENWRAIHDLVKRLSDTVVGTLPNFWRVAKNHAQGKFVKSKSQTAGSSSSEGMSAQNKAWAVEALDAYISLLSHFFSLTDVSILVRQPLSPLPDWVPRHTSSPTAAHYLRQALNELVEATNDLAALGITSNSSLRGLLANARFRFTEVLCVLWQSDAKIFHRLEDWTLNPDEEATTLHLRDLALFHKNNARQAFHIAGGRTGSLGSNSATAAGAGPTSALESRKSRPNQAAPVSQEFVARIRPTFLDALYAFLDGLVQLAFSEYDPLDPKMTSAIQIATSSSHVGASSSATTATGTATMLGPTSTRTTTATVLNMRDLDTRILVSVTNLSHLSKTVIPSLLKQFSDAYAVDMSEDLGTLAEVGAQLDGILFSDYLDRTSKRICSILSGGILGLGNQWSTMGPPRAVHTFIYEALLGLVQVHAHVRSVARPLVTRVITSLVHSIATSTLSAFQQIPSFGMGGMLQATLEIEFLHQTLTSYIQPDSEKILKQIYEIISNKYPHPPPTQQDARLKNALEDVKLLLVQSRKSTALEFLCFRKPRKDKDKDIARDKDSRTIRTRESSQSSNPDLS</sequence>
<organism evidence="7 8">
    <name type="scientific">Testicularia cyperi</name>
    <dbReference type="NCBI Taxonomy" id="1882483"/>
    <lineage>
        <taxon>Eukaryota</taxon>
        <taxon>Fungi</taxon>
        <taxon>Dikarya</taxon>
        <taxon>Basidiomycota</taxon>
        <taxon>Ustilaginomycotina</taxon>
        <taxon>Ustilaginomycetes</taxon>
        <taxon>Ustilaginales</taxon>
        <taxon>Anthracoideaceae</taxon>
        <taxon>Testicularia</taxon>
    </lineage>
</organism>
<keyword evidence="2 4" id="KW-0813">Transport</keyword>
<feature type="compositionally biased region" description="Basic and acidic residues" evidence="5">
    <location>
        <begin position="935"/>
        <end position="952"/>
    </location>
</feature>
<evidence type="ECO:0000256" key="5">
    <source>
        <dbReference type="SAM" id="MobiDB-lite"/>
    </source>
</evidence>
<feature type="compositionally biased region" description="Low complexity" evidence="5">
    <location>
        <begin position="29"/>
        <end position="41"/>
    </location>
</feature>